<name>A0ABD6DHS7_9EURY</name>
<dbReference type="RefSeq" id="WP_256400257.1">
    <property type="nucleotide sequence ID" value="NZ_JANHJR010000002.1"/>
</dbReference>
<dbReference type="Pfam" id="PF10069">
    <property type="entry name" value="DICT"/>
    <property type="match status" value="1"/>
</dbReference>
<dbReference type="InterPro" id="IPR019278">
    <property type="entry name" value="DICT_dom"/>
</dbReference>
<keyword evidence="3" id="KW-1185">Reference proteome</keyword>
<dbReference type="AlphaFoldDB" id="A0ABD6DHS7"/>
<dbReference type="Proteomes" id="UP001597034">
    <property type="component" value="Unassembled WGS sequence"/>
</dbReference>
<proteinExistence type="predicted"/>
<reference evidence="2 3" key="1">
    <citation type="journal article" date="2019" name="Int. J. Syst. Evol. Microbiol.">
        <title>The Global Catalogue of Microorganisms (GCM) 10K type strain sequencing project: providing services to taxonomists for standard genome sequencing and annotation.</title>
        <authorList>
            <consortium name="The Broad Institute Genomics Platform"/>
            <consortium name="The Broad Institute Genome Sequencing Center for Infectious Disease"/>
            <person name="Wu L."/>
            <person name="Ma J."/>
        </authorList>
    </citation>
    <scope>NUCLEOTIDE SEQUENCE [LARGE SCALE GENOMIC DNA]</scope>
    <source>
        <strain evidence="2 3">CGMCC 1.10390</strain>
    </source>
</reference>
<gene>
    <name evidence="2" type="ORF">ACFSBL_04900</name>
</gene>
<dbReference type="EMBL" id="JBHUDO010000001">
    <property type="protein sequence ID" value="MFD1645018.1"/>
    <property type="molecule type" value="Genomic_DNA"/>
</dbReference>
<comment type="caution">
    <text evidence="2">The sequence shown here is derived from an EMBL/GenBank/DDBJ whole genome shotgun (WGS) entry which is preliminary data.</text>
</comment>
<evidence type="ECO:0000259" key="1">
    <source>
        <dbReference type="Pfam" id="PF10069"/>
    </source>
</evidence>
<organism evidence="2 3">
    <name type="scientific">Haloarchaeobius litoreus</name>
    <dbReference type="NCBI Taxonomy" id="755306"/>
    <lineage>
        <taxon>Archaea</taxon>
        <taxon>Methanobacteriati</taxon>
        <taxon>Methanobacteriota</taxon>
        <taxon>Stenosarchaea group</taxon>
        <taxon>Halobacteria</taxon>
        <taxon>Halobacteriales</taxon>
        <taxon>Halorubellaceae</taxon>
        <taxon>Haloarchaeobius</taxon>
    </lineage>
</organism>
<dbReference type="PIRSF" id="PIRSF030471">
    <property type="entry name" value="STR_Vng0742h_prd"/>
    <property type="match status" value="1"/>
</dbReference>
<feature type="domain" description="DICT" evidence="1">
    <location>
        <begin position="103"/>
        <end position="209"/>
    </location>
</feature>
<protein>
    <submittedName>
        <fullName evidence="2">DICT sensory domain-containing protein</fullName>
    </submittedName>
</protein>
<evidence type="ECO:0000313" key="3">
    <source>
        <dbReference type="Proteomes" id="UP001597034"/>
    </source>
</evidence>
<dbReference type="InterPro" id="IPR016954">
    <property type="entry name" value="Uncharacterised_Vng0742h"/>
</dbReference>
<sequence>MTLLDIVDRVRSSEKTLTLFNLPAASSLDTELASFVEDMNVRVDVDETVADAPTFATLTAPDEFYTAVTGDELRALLDGPTPGRDGLGIDDADHADLLSPLKETTFTSYDTGRMMDVTREIEDRAFRHATGELHVGFQQLSRFSGQADVYRRLATTDLEIHIYGSPDASVDVDGLHVHANDNEELRLTWFVAFDGGDTPEGKCALIAREGEIEGFYGCWTYDPDVVDRVVEYLSGRYDRVAP</sequence>
<evidence type="ECO:0000313" key="2">
    <source>
        <dbReference type="EMBL" id="MFD1645018.1"/>
    </source>
</evidence>
<accession>A0ABD6DHS7</accession>